<protein>
    <submittedName>
        <fullName evidence="3">Uncharacterized protein</fullName>
    </submittedName>
</protein>
<feature type="region of interest" description="Disordered" evidence="1">
    <location>
        <begin position="46"/>
        <end position="70"/>
    </location>
</feature>
<evidence type="ECO:0000256" key="2">
    <source>
        <dbReference type="SAM" id="Phobius"/>
    </source>
</evidence>
<feature type="compositionally biased region" description="Low complexity" evidence="1">
    <location>
        <begin position="46"/>
        <end position="58"/>
    </location>
</feature>
<dbReference type="Gramene" id="OBART10G15120.2">
    <property type="protein sequence ID" value="OBART10G15120.2"/>
    <property type="gene ID" value="OBART10G15120"/>
</dbReference>
<dbReference type="eggNOG" id="KOG3050">
    <property type="taxonomic scope" value="Eukaryota"/>
</dbReference>
<evidence type="ECO:0000313" key="4">
    <source>
        <dbReference type="Proteomes" id="UP000026960"/>
    </source>
</evidence>
<sequence length="449" mass="50436">MPPHEDTLDAGGGDVLTFRLHPLAVLKLSDRIREFQYQAAAAARGSYSSSSSSSGTAAPEDPPPPPTRMSRCVIGVRRDKKAFPDLSVLGWYSIGTNVHATDMGIHHGDYTDMQIHQTLMDANGTAFYLLLNPAINFSQKDIPVTIYERGVERISLDHADFVYPSPCIVYDVLAPPLGKEKNAFRTMLFETPSGFAMFRVSDVLFRYPEVVRTIGFIEIGDKSVVWDKDIGPGEDLEQFILKFPITKSLVVPDAQLKFIIEKKLNIGCWFNGRIVPELIWGVNYALDEFVPREKGNLSNECHFPLSKQLHEQLKAYGFSISPELINREFITSFGYLNYLERTSKNISGDLHQKFDRFFCGLEMSEGVFVKVVADRLRSMEEVASTPGRREALSNAEFLLTVPKKKYNTLSRLKRMEAEVRGSGPWVFVAVFAVAFGVMEGLRIAMKRAN</sequence>
<dbReference type="PANTHER" id="PTHR10894:SF12">
    <property type="entry name" value="OS06G0355900 PROTEIN"/>
    <property type="match status" value="1"/>
</dbReference>
<dbReference type="STRING" id="65489.A0A0D3HFF6"/>
<dbReference type="EnsemblPlants" id="OBART10G15120.2">
    <property type="protein sequence ID" value="OBART10G15120.2"/>
    <property type="gene ID" value="OBART10G15120"/>
</dbReference>
<keyword evidence="4" id="KW-1185">Reference proteome</keyword>
<keyword evidence="2" id="KW-0812">Transmembrane</keyword>
<proteinExistence type="predicted"/>
<evidence type="ECO:0000313" key="3">
    <source>
        <dbReference type="EnsemblPlants" id="OBART10G15120.2"/>
    </source>
</evidence>
<keyword evidence="2" id="KW-0472">Membrane</keyword>
<dbReference type="GO" id="GO:0030515">
    <property type="term" value="F:snoRNA binding"/>
    <property type="evidence" value="ECO:0007669"/>
    <property type="project" value="InterPro"/>
</dbReference>
<reference evidence="3" key="2">
    <citation type="submission" date="2015-03" db="UniProtKB">
        <authorList>
            <consortium name="EnsemblPlants"/>
        </authorList>
    </citation>
    <scope>IDENTIFICATION</scope>
</reference>
<reference evidence="3" key="1">
    <citation type="journal article" date="2009" name="Rice">
        <title>De Novo Next Generation Sequencing of Plant Genomes.</title>
        <authorList>
            <person name="Rounsley S."/>
            <person name="Marri P.R."/>
            <person name="Yu Y."/>
            <person name="He R."/>
            <person name="Sisneros N."/>
            <person name="Goicoechea J.L."/>
            <person name="Lee S.J."/>
            <person name="Angelova A."/>
            <person name="Kudrna D."/>
            <person name="Luo M."/>
            <person name="Affourtit J."/>
            <person name="Desany B."/>
            <person name="Knight J."/>
            <person name="Niazi F."/>
            <person name="Egholm M."/>
            <person name="Wing R.A."/>
        </authorList>
    </citation>
    <scope>NUCLEOTIDE SEQUENCE [LARGE SCALE GENOMIC DNA]</scope>
    <source>
        <strain evidence="3">cv. IRGC 105608</strain>
    </source>
</reference>
<keyword evidence="2" id="KW-1133">Transmembrane helix</keyword>
<dbReference type="AlphaFoldDB" id="A0A0D3HFF6"/>
<dbReference type="InterPro" id="IPR045056">
    <property type="entry name" value="Nop56/Nop58"/>
</dbReference>
<dbReference type="PaxDb" id="65489-OBART10G15120.2"/>
<name>A0A0D3HFF6_9ORYZ</name>
<organism evidence="3">
    <name type="scientific">Oryza barthii</name>
    <dbReference type="NCBI Taxonomy" id="65489"/>
    <lineage>
        <taxon>Eukaryota</taxon>
        <taxon>Viridiplantae</taxon>
        <taxon>Streptophyta</taxon>
        <taxon>Embryophyta</taxon>
        <taxon>Tracheophyta</taxon>
        <taxon>Spermatophyta</taxon>
        <taxon>Magnoliopsida</taxon>
        <taxon>Liliopsida</taxon>
        <taxon>Poales</taxon>
        <taxon>Poaceae</taxon>
        <taxon>BOP clade</taxon>
        <taxon>Oryzoideae</taxon>
        <taxon>Oryzeae</taxon>
        <taxon>Oryzinae</taxon>
        <taxon>Oryza</taxon>
    </lineage>
</organism>
<accession>A0A0D3HFF6</accession>
<dbReference type="Gene3D" id="3.40.140.10">
    <property type="entry name" value="Cytidine Deaminase, domain 2"/>
    <property type="match status" value="1"/>
</dbReference>
<evidence type="ECO:0000256" key="1">
    <source>
        <dbReference type="SAM" id="MobiDB-lite"/>
    </source>
</evidence>
<dbReference type="GO" id="GO:0031428">
    <property type="term" value="C:box C/D methylation guide snoRNP complex"/>
    <property type="evidence" value="ECO:0007669"/>
    <property type="project" value="InterPro"/>
</dbReference>
<dbReference type="PANTHER" id="PTHR10894">
    <property type="entry name" value="NUCLEOLAR PROTEIN 5 NUCLEOLAR PROTEIN NOP5 NOP58"/>
    <property type="match status" value="1"/>
</dbReference>
<dbReference type="Proteomes" id="UP000026960">
    <property type="component" value="Chromosome 10"/>
</dbReference>
<feature type="transmembrane region" description="Helical" evidence="2">
    <location>
        <begin position="425"/>
        <end position="445"/>
    </location>
</feature>
<dbReference type="GO" id="GO:0032040">
    <property type="term" value="C:small-subunit processome"/>
    <property type="evidence" value="ECO:0007669"/>
    <property type="project" value="InterPro"/>
</dbReference>